<proteinExistence type="predicted"/>
<evidence type="ECO:0000313" key="5">
    <source>
        <dbReference type="Proteomes" id="UP001501563"/>
    </source>
</evidence>
<dbReference type="RefSeq" id="WP_331266612.1">
    <property type="nucleotide sequence ID" value="NZ_BAAAZA010000002.1"/>
</dbReference>
<dbReference type="SMART" id="SM00829">
    <property type="entry name" value="PKS_ER"/>
    <property type="match status" value="1"/>
</dbReference>
<protein>
    <submittedName>
        <fullName evidence="4">Zinc-dependent alcohol dehydrogenase family protein</fullName>
    </submittedName>
</protein>
<dbReference type="SUPFAM" id="SSF51735">
    <property type="entry name" value="NAD(P)-binding Rossmann-fold domains"/>
    <property type="match status" value="1"/>
</dbReference>
<dbReference type="InterPro" id="IPR013149">
    <property type="entry name" value="ADH-like_C"/>
</dbReference>
<dbReference type="InterPro" id="IPR036291">
    <property type="entry name" value="NAD(P)-bd_dom_sf"/>
</dbReference>
<dbReference type="InterPro" id="IPR013154">
    <property type="entry name" value="ADH-like_N"/>
</dbReference>
<keyword evidence="5" id="KW-1185">Reference proteome</keyword>
<dbReference type="Gene3D" id="3.90.180.10">
    <property type="entry name" value="Medium-chain alcohol dehydrogenases, catalytic domain"/>
    <property type="match status" value="1"/>
</dbReference>
<organism evidence="4 5">
    <name type="scientific">Streptomyces lannensis</name>
    <dbReference type="NCBI Taxonomy" id="766498"/>
    <lineage>
        <taxon>Bacteria</taxon>
        <taxon>Bacillati</taxon>
        <taxon>Actinomycetota</taxon>
        <taxon>Actinomycetes</taxon>
        <taxon>Kitasatosporales</taxon>
        <taxon>Streptomycetaceae</taxon>
        <taxon>Streptomyces</taxon>
    </lineage>
</organism>
<dbReference type="PANTHER" id="PTHR48106">
    <property type="entry name" value="QUINONE OXIDOREDUCTASE PIG3-RELATED"/>
    <property type="match status" value="1"/>
</dbReference>
<dbReference type="SUPFAM" id="SSF50129">
    <property type="entry name" value="GroES-like"/>
    <property type="match status" value="1"/>
</dbReference>
<feature type="domain" description="Enoyl reductase (ER)" evidence="3">
    <location>
        <begin position="22"/>
        <end position="358"/>
    </location>
</feature>
<dbReference type="PANTHER" id="PTHR48106:SF17">
    <property type="entry name" value="ENOYL REDUCTASE (ER) DOMAIN-CONTAINING PROTEIN"/>
    <property type="match status" value="1"/>
</dbReference>
<dbReference type="EMBL" id="BAAAZA010000002">
    <property type="protein sequence ID" value="GAA3849469.1"/>
    <property type="molecule type" value="Genomic_DNA"/>
</dbReference>
<dbReference type="InterPro" id="IPR020843">
    <property type="entry name" value="ER"/>
</dbReference>
<evidence type="ECO:0000313" key="4">
    <source>
        <dbReference type="EMBL" id="GAA3849469.1"/>
    </source>
</evidence>
<evidence type="ECO:0000259" key="3">
    <source>
        <dbReference type="SMART" id="SM00829"/>
    </source>
</evidence>
<keyword evidence="1" id="KW-0521">NADP</keyword>
<comment type="caution">
    <text evidence="4">The sequence shown here is derived from an EMBL/GenBank/DDBJ whole genome shotgun (WGS) entry which is preliminary data.</text>
</comment>
<evidence type="ECO:0000256" key="1">
    <source>
        <dbReference type="ARBA" id="ARBA00022857"/>
    </source>
</evidence>
<dbReference type="Pfam" id="PF08240">
    <property type="entry name" value="ADH_N"/>
    <property type="match status" value="1"/>
</dbReference>
<name>A0ABP7JNE9_9ACTN</name>
<reference evidence="5" key="1">
    <citation type="journal article" date="2019" name="Int. J. Syst. Evol. Microbiol.">
        <title>The Global Catalogue of Microorganisms (GCM) 10K type strain sequencing project: providing services to taxonomists for standard genome sequencing and annotation.</title>
        <authorList>
            <consortium name="The Broad Institute Genomics Platform"/>
            <consortium name="The Broad Institute Genome Sequencing Center for Infectious Disease"/>
            <person name="Wu L."/>
            <person name="Ma J."/>
        </authorList>
    </citation>
    <scope>NUCLEOTIDE SEQUENCE [LARGE SCALE GENOMIC DNA]</scope>
    <source>
        <strain evidence="5">JCM 16578</strain>
    </source>
</reference>
<evidence type="ECO:0000256" key="2">
    <source>
        <dbReference type="ARBA" id="ARBA00023002"/>
    </source>
</evidence>
<dbReference type="Gene3D" id="3.40.50.720">
    <property type="entry name" value="NAD(P)-binding Rossmann-like Domain"/>
    <property type="match status" value="1"/>
</dbReference>
<keyword evidence="2" id="KW-0560">Oxidoreductase</keyword>
<dbReference type="Pfam" id="PF00107">
    <property type="entry name" value="ADH_zinc_N"/>
    <property type="match status" value="1"/>
</dbReference>
<sequence length="373" mass="38375">MKQTVKTPEAFLGVGYTHDRAGLPLEAVRIPVAQPAAGQVLIRVAASSLNPLEYKLAELNFMGRTPPVGLGLDLAGVVVAVGHGVGDVTVGDAVAALADLDGDGGWVASGGGEGGYALAHRFLTARKPPSLSFLDAAALPMCFLSAFAGLHKAVQTGDTVYVPGGGGGVGHLAVQMAARALGARMVVSSGSTPQSIALARQSGAQHVFDYKHDDIAADIARLTDGRGVDLVFDATYSEQGFVESAKTVRRGGSWIVLGVGPGRTTRLAETHSPVDAILAERGAERVDVNLLRYFSEPGTLDGEARALLRQGMDLAMEWAEQGLVVPHIGRTIDSAVDAINAGLQSLKSGHGVVGKVAVIVDRDLALGTSPGAP</sequence>
<accession>A0ABP7JNE9</accession>
<dbReference type="InterPro" id="IPR011032">
    <property type="entry name" value="GroES-like_sf"/>
</dbReference>
<gene>
    <name evidence="4" type="ORF">GCM10022207_09310</name>
</gene>
<dbReference type="Proteomes" id="UP001501563">
    <property type="component" value="Unassembled WGS sequence"/>
</dbReference>